<dbReference type="Gene3D" id="3.40.50.300">
    <property type="entry name" value="P-loop containing nucleotide triphosphate hydrolases"/>
    <property type="match status" value="1"/>
</dbReference>
<proteinExistence type="inferred from homology"/>
<keyword evidence="2 6" id="KW-0547">Nucleotide-binding</keyword>
<keyword evidence="5 6" id="KW-0411">Iron-sulfur</keyword>
<keyword evidence="6" id="KW-0378">Hydrolase</keyword>
<dbReference type="HAMAP" id="MF_02040">
    <property type="entry name" value="Mrp_NBP35"/>
    <property type="match status" value="1"/>
</dbReference>
<feature type="domain" description="MIP18 family-like" evidence="7">
    <location>
        <begin position="2"/>
        <end position="66"/>
    </location>
</feature>
<dbReference type="GO" id="GO:0005524">
    <property type="term" value="F:ATP binding"/>
    <property type="evidence" value="ECO:0007669"/>
    <property type="project" value="UniProtKB-UniRule"/>
</dbReference>
<dbReference type="Proteomes" id="UP000318946">
    <property type="component" value="Chromosome"/>
</dbReference>
<dbReference type="KEGG" id="acou:A5CBH24_11050"/>
<dbReference type="InterPro" id="IPR002744">
    <property type="entry name" value="MIP18-like"/>
</dbReference>
<evidence type="ECO:0000256" key="6">
    <source>
        <dbReference type="HAMAP-Rule" id="MF_02040"/>
    </source>
</evidence>
<dbReference type="GO" id="GO:0140663">
    <property type="term" value="F:ATP-dependent FeS chaperone activity"/>
    <property type="evidence" value="ECO:0007669"/>
    <property type="project" value="InterPro"/>
</dbReference>
<keyword evidence="1 6" id="KW-0479">Metal-binding</keyword>
<dbReference type="RefSeq" id="WP_141412444.1">
    <property type="nucleotide sequence ID" value="NZ_AP019735.1"/>
</dbReference>
<evidence type="ECO:0000256" key="4">
    <source>
        <dbReference type="ARBA" id="ARBA00023004"/>
    </source>
</evidence>
<protein>
    <recommendedName>
        <fullName evidence="6">Iron-sulfur cluster carrier protein</fullName>
    </recommendedName>
</protein>
<dbReference type="Gene3D" id="3.30.300.130">
    <property type="entry name" value="Fe-S cluster assembly (FSCA)"/>
    <property type="match status" value="1"/>
</dbReference>
<dbReference type="OrthoDB" id="9809679at2"/>
<dbReference type="FunFam" id="3.40.50.300:FF:001119">
    <property type="entry name" value="Iron-sulfur cluster carrier protein"/>
    <property type="match status" value="1"/>
</dbReference>
<dbReference type="Pfam" id="PF01883">
    <property type="entry name" value="FeS_assembly_P"/>
    <property type="match status" value="1"/>
</dbReference>
<evidence type="ECO:0000259" key="7">
    <source>
        <dbReference type="Pfam" id="PF01883"/>
    </source>
</evidence>
<comment type="similarity">
    <text evidence="6">Belongs to the Mrp/NBP35 ATP-binding proteins family.</text>
</comment>
<evidence type="ECO:0000256" key="3">
    <source>
        <dbReference type="ARBA" id="ARBA00022840"/>
    </source>
</evidence>
<comment type="subunit">
    <text evidence="6">Homodimer.</text>
</comment>
<dbReference type="InterPro" id="IPR034904">
    <property type="entry name" value="FSCA_dom_sf"/>
</dbReference>
<dbReference type="InterPro" id="IPR027417">
    <property type="entry name" value="P-loop_NTPase"/>
</dbReference>
<keyword evidence="3 6" id="KW-0067">ATP-binding</keyword>
<dbReference type="GO" id="GO:0016226">
    <property type="term" value="P:iron-sulfur cluster assembly"/>
    <property type="evidence" value="ECO:0007669"/>
    <property type="project" value="InterPro"/>
</dbReference>
<gene>
    <name evidence="8" type="ORF">A5CBH24_11050</name>
</gene>
<keyword evidence="4 6" id="KW-0408">Iron</keyword>
<organism evidence="8 9">
    <name type="scientific">Alistipes communis</name>
    <dbReference type="NCBI Taxonomy" id="2585118"/>
    <lineage>
        <taxon>Bacteria</taxon>
        <taxon>Pseudomonadati</taxon>
        <taxon>Bacteroidota</taxon>
        <taxon>Bacteroidia</taxon>
        <taxon>Bacteroidales</taxon>
        <taxon>Rikenellaceae</taxon>
        <taxon>Alistipes</taxon>
    </lineage>
</organism>
<evidence type="ECO:0000313" key="8">
    <source>
        <dbReference type="EMBL" id="BBL03792.1"/>
    </source>
</evidence>
<dbReference type="GO" id="GO:0051539">
    <property type="term" value="F:4 iron, 4 sulfur cluster binding"/>
    <property type="evidence" value="ECO:0007669"/>
    <property type="project" value="TreeGrafter"/>
</dbReference>
<dbReference type="InterPro" id="IPR019591">
    <property type="entry name" value="Mrp/NBP35_ATP-bd"/>
</dbReference>
<dbReference type="InterPro" id="IPR044304">
    <property type="entry name" value="NUBPL-like"/>
</dbReference>
<evidence type="ECO:0000256" key="5">
    <source>
        <dbReference type="ARBA" id="ARBA00023014"/>
    </source>
</evidence>
<dbReference type="PANTHER" id="PTHR42961:SF2">
    <property type="entry name" value="IRON-SULFUR PROTEIN NUBPL"/>
    <property type="match status" value="1"/>
</dbReference>
<dbReference type="AlphaFoldDB" id="A0A4Y1WSE8"/>
<evidence type="ECO:0000313" key="9">
    <source>
        <dbReference type="Proteomes" id="UP000318946"/>
    </source>
</evidence>
<accession>A0A4Y1WSE8</accession>
<comment type="function">
    <text evidence="6">Binds and transfers iron-sulfur (Fe-S) clusters to target apoproteins. Can hydrolyze ATP.</text>
</comment>
<dbReference type="GeneID" id="78341823"/>
<evidence type="ECO:0000256" key="2">
    <source>
        <dbReference type="ARBA" id="ARBA00022741"/>
    </source>
</evidence>
<dbReference type="Pfam" id="PF10609">
    <property type="entry name" value="ParA"/>
    <property type="match status" value="1"/>
</dbReference>
<dbReference type="GO" id="GO:0016887">
    <property type="term" value="F:ATP hydrolysis activity"/>
    <property type="evidence" value="ECO:0007669"/>
    <property type="project" value="UniProtKB-UniRule"/>
</dbReference>
<evidence type="ECO:0000256" key="1">
    <source>
        <dbReference type="ARBA" id="ARBA00022723"/>
    </source>
</evidence>
<dbReference type="SUPFAM" id="SSF117916">
    <property type="entry name" value="Fe-S cluster assembly (FSCA) domain-like"/>
    <property type="match status" value="1"/>
</dbReference>
<dbReference type="PANTHER" id="PTHR42961">
    <property type="entry name" value="IRON-SULFUR PROTEIN NUBPL"/>
    <property type="match status" value="1"/>
</dbReference>
<dbReference type="CDD" id="cd02037">
    <property type="entry name" value="Mrp_NBP35"/>
    <property type="match status" value="1"/>
</dbReference>
<sequence>MEQKIKALLSRIVHPESGRNIVESGMVEHIDAGEGRVTVTLRFEKARDPFAVKIKRQVEEAIARELSLDREHVAVIVREAAPKAAPAASQHTFTGGIGKVLAVASGKGGVGKSTVTANLALTLRNMGYRVGILDADIYGPSQPKMFGVEGYLPDAERIDGEDCILPADAMGIKLMSIGFFIKPSDALIWRDAMATNALRQMIHQTKWGGLDFLLVDLPPGTGGVHLAVISELKVTGAVIVSTPQQVAVADVRRGVEMFRADKIEIPVVGIIENMAWFTPKELPENRYYIFGHGGARAFAEQNDVPFLGDIPIVQSVMDGSEEGRPAAGTDPAVESLYRSIAEKVVENMAKTC</sequence>
<dbReference type="SUPFAM" id="SSF52540">
    <property type="entry name" value="P-loop containing nucleoside triphosphate hydrolases"/>
    <property type="match status" value="1"/>
</dbReference>
<reference evidence="9" key="1">
    <citation type="submission" date="2019-06" db="EMBL/GenBank/DDBJ databases">
        <title>Alistipes onderdonkii subsp. vulgaris subsp. nov., Alistipes dispar sp. nov. and Alistipes communis sp. nov., isolated from human faeces, and creation of Alistipes onderdonkii subsp. onderdonkii subsp. nov.</title>
        <authorList>
            <person name="Sakamoto M."/>
            <person name="Ikeyama N."/>
            <person name="Ogata Y."/>
            <person name="Suda W."/>
            <person name="Iino T."/>
            <person name="Hattori M."/>
            <person name="Ohkuma M."/>
        </authorList>
    </citation>
    <scope>NUCLEOTIDE SEQUENCE [LARGE SCALE GENOMIC DNA]</scope>
    <source>
        <strain evidence="9">5CBH24</strain>
    </source>
</reference>
<dbReference type="GO" id="GO:0046872">
    <property type="term" value="F:metal ion binding"/>
    <property type="evidence" value="ECO:0007669"/>
    <property type="project" value="UniProtKB-KW"/>
</dbReference>
<name>A0A4Y1WSE8_9BACT</name>
<dbReference type="EMBL" id="AP019735">
    <property type="protein sequence ID" value="BBL03792.1"/>
    <property type="molecule type" value="Genomic_DNA"/>
</dbReference>
<dbReference type="InterPro" id="IPR033756">
    <property type="entry name" value="YlxH/NBP35"/>
</dbReference>
<feature type="binding site" evidence="6">
    <location>
        <begin position="106"/>
        <end position="113"/>
    </location>
    <ligand>
        <name>ATP</name>
        <dbReference type="ChEBI" id="CHEBI:30616"/>
    </ligand>
</feature>
<keyword evidence="9" id="KW-1185">Reference proteome</keyword>